<organism evidence="2">
    <name type="scientific">Thrips palmi</name>
    <name type="common">Melon thrips</name>
    <dbReference type="NCBI Taxonomy" id="161013"/>
    <lineage>
        <taxon>Eukaryota</taxon>
        <taxon>Metazoa</taxon>
        <taxon>Ecdysozoa</taxon>
        <taxon>Arthropoda</taxon>
        <taxon>Hexapoda</taxon>
        <taxon>Insecta</taxon>
        <taxon>Pterygota</taxon>
        <taxon>Neoptera</taxon>
        <taxon>Paraneoptera</taxon>
        <taxon>Thysanoptera</taxon>
        <taxon>Terebrantia</taxon>
        <taxon>Thripoidea</taxon>
        <taxon>Thripidae</taxon>
        <taxon>Thrips</taxon>
    </lineage>
</organism>
<gene>
    <name evidence="2" type="primary">LOC117650718</name>
</gene>
<evidence type="ECO:0000313" key="2">
    <source>
        <dbReference type="RefSeq" id="XP_034250191.1"/>
    </source>
</evidence>
<proteinExistence type="predicted"/>
<dbReference type="RefSeq" id="XP_034250191.1">
    <property type="nucleotide sequence ID" value="XM_034394300.1"/>
</dbReference>
<dbReference type="KEGG" id="tpal:117650718"/>
<dbReference type="AlphaFoldDB" id="A0A6P8ZZQ9"/>
<evidence type="ECO:0000313" key="1">
    <source>
        <dbReference type="Proteomes" id="UP000515158"/>
    </source>
</evidence>
<sequence>MYFTLGNYRPHIRSRIDTKYAILMVKESIFKKIGPTRCLKRAIDQFKKLEAEGILYKGCEKIKVCVQYMLGDNLGQHIIGGFIECFSGSFFYRYCPITKAVFRADPTHAEPKRSIQDYERCVQQAEITGKHCQGIKADSAFHGLKHFHATTHLVPCVAHDLVVGVVSWDLAGIISRFVKKKKYFSYKLLNRRIKKFQCLSGDIPNKPACVPDSGKKLGGHADQNWTLLRLLPFIIGHKIQDLEDPGWLLYLQLKELCEYFCAPSLKKTDIAYIQDILVPLFFHRRSQVLKGYMYRLKPKHHFMFENPGLILQYGTLLYFWTLSYEQKHKFFKDVMRMSKNLINPEATSAAR</sequence>
<dbReference type="Proteomes" id="UP000515158">
    <property type="component" value="Unplaced"/>
</dbReference>
<name>A0A6P8ZZQ9_THRPL</name>
<keyword evidence="1" id="KW-1185">Reference proteome</keyword>
<dbReference type="GeneID" id="117650718"/>
<protein>
    <submittedName>
        <fullName evidence="2">Uncharacterized protein LOC117650718</fullName>
    </submittedName>
</protein>
<dbReference type="InParanoid" id="A0A6P8ZZQ9"/>
<dbReference type="OrthoDB" id="8190411at2759"/>
<reference evidence="2" key="1">
    <citation type="submission" date="2025-08" db="UniProtKB">
        <authorList>
            <consortium name="RefSeq"/>
        </authorList>
    </citation>
    <scope>IDENTIFICATION</scope>
    <source>
        <tissue evidence="2">Total insect</tissue>
    </source>
</reference>
<accession>A0A6P8ZZQ9</accession>